<dbReference type="CDD" id="cd18186">
    <property type="entry name" value="BTB_POZ_ZBTB_KLHL-like"/>
    <property type="match status" value="1"/>
</dbReference>
<evidence type="ECO:0000259" key="2">
    <source>
        <dbReference type="PROSITE" id="PS50097"/>
    </source>
</evidence>
<evidence type="ECO:0000256" key="1">
    <source>
        <dbReference type="SAM" id="MobiDB-lite"/>
    </source>
</evidence>
<dbReference type="PANTHER" id="PTHR47843:SF2">
    <property type="entry name" value="BTB DOMAIN-CONTAINING PROTEIN"/>
    <property type="match status" value="1"/>
</dbReference>
<feature type="domain" description="BTB" evidence="2">
    <location>
        <begin position="58"/>
        <end position="129"/>
    </location>
</feature>
<dbReference type="Gene3D" id="3.30.710.10">
    <property type="entry name" value="Potassium Channel Kv1.1, Chain A"/>
    <property type="match status" value="1"/>
</dbReference>
<feature type="region of interest" description="Disordered" evidence="1">
    <location>
        <begin position="22"/>
        <end position="53"/>
    </location>
</feature>
<dbReference type="SUPFAM" id="SSF54695">
    <property type="entry name" value="POZ domain"/>
    <property type="match status" value="1"/>
</dbReference>
<accession>A0A1E1LH96</accession>
<dbReference type="Pfam" id="PF00651">
    <property type="entry name" value="BTB"/>
    <property type="match status" value="1"/>
</dbReference>
<keyword evidence="4" id="KW-1185">Reference proteome</keyword>
<dbReference type="PROSITE" id="PS50097">
    <property type="entry name" value="BTB"/>
    <property type="match status" value="1"/>
</dbReference>
<evidence type="ECO:0000313" key="3">
    <source>
        <dbReference type="EMBL" id="CZT09910.1"/>
    </source>
</evidence>
<name>A0A1E1LH96_9HELO</name>
<gene>
    <name evidence="3" type="ORF">RCO7_02237</name>
</gene>
<proteinExistence type="predicted"/>
<dbReference type="SMART" id="SM00225">
    <property type="entry name" value="BTB"/>
    <property type="match status" value="1"/>
</dbReference>
<dbReference type="PANTHER" id="PTHR47843">
    <property type="entry name" value="BTB DOMAIN-CONTAINING PROTEIN-RELATED"/>
    <property type="match status" value="1"/>
</dbReference>
<reference evidence="4" key="1">
    <citation type="submission" date="2016-03" db="EMBL/GenBank/DDBJ databases">
        <authorList>
            <person name="Ploux O."/>
        </authorList>
    </citation>
    <scope>NUCLEOTIDE SEQUENCE [LARGE SCALE GENOMIC DNA]</scope>
    <source>
        <strain evidence="4">UK7</strain>
    </source>
</reference>
<dbReference type="AlphaFoldDB" id="A0A1E1LH96"/>
<dbReference type="EMBL" id="FJUW01000052">
    <property type="protein sequence ID" value="CZT09910.1"/>
    <property type="molecule type" value="Genomic_DNA"/>
</dbReference>
<dbReference type="PROSITE" id="PS00414">
    <property type="entry name" value="PROFILIN"/>
    <property type="match status" value="1"/>
</dbReference>
<evidence type="ECO:0000313" key="4">
    <source>
        <dbReference type="Proteomes" id="UP000178129"/>
    </source>
</evidence>
<dbReference type="InterPro" id="IPR000210">
    <property type="entry name" value="BTB/POZ_dom"/>
</dbReference>
<dbReference type="InterPro" id="IPR027310">
    <property type="entry name" value="Profilin_CS"/>
</dbReference>
<dbReference type="InParanoid" id="A0A1E1LH96"/>
<protein>
    <recommendedName>
        <fullName evidence="2">BTB domain-containing protein</fullName>
    </recommendedName>
</protein>
<dbReference type="Proteomes" id="UP000178129">
    <property type="component" value="Unassembled WGS sequence"/>
</dbReference>
<dbReference type="InterPro" id="IPR011333">
    <property type="entry name" value="SKP1/BTB/POZ_sf"/>
</dbReference>
<comment type="caution">
    <text evidence="3">The sequence shown here is derived from an EMBL/GenBank/DDBJ whole genome shotgun (WGS) entry which is preliminary data.</text>
</comment>
<organism evidence="3 4">
    <name type="scientific">Rhynchosporium graminicola</name>
    <dbReference type="NCBI Taxonomy" id="2792576"/>
    <lineage>
        <taxon>Eukaryota</taxon>
        <taxon>Fungi</taxon>
        <taxon>Dikarya</taxon>
        <taxon>Ascomycota</taxon>
        <taxon>Pezizomycotina</taxon>
        <taxon>Leotiomycetes</taxon>
        <taxon>Helotiales</taxon>
        <taxon>Ploettnerulaceae</taxon>
        <taxon>Rhynchosporium</taxon>
    </lineage>
</organism>
<sequence length="261" mass="29965">MSNWNSYLDSAQLGQRRNWEGDLSQDSAVSEQHPRQPASVLSDQKERNDSIPFSDPRSLVAFIIRPGPSPSKFMVHKEIICRHSEVLKAAFNGKFVEGETQQYRLEDVSQDVFRLVVEWCYSRNLTLLQLANDHEYFDSSEEHAENLTLVKVWILADMFQMPQLQNEVITSMYTIASITATIPTTTFNYRYDKTSADSLLRKYAVQVCAARAKKSFYEEFSGCFPQQMLIDIAETMVSMFEDLNDQKIITVSDFHVKSNTA</sequence>
<dbReference type="STRING" id="914237.A0A1E1LH96"/>
<dbReference type="GO" id="GO:0003779">
    <property type="term" value="F:actin binding"/>
    <property type="evidence" value="ECO:0007669"/>
    <property type="project" value="InterPro"/>
</dbReference>